<reference evidence="1 2" key="1">
    <citation type="submission" date="2016-10" db="EMBL/GenBank/DDBJ databases">
        <title>The Draft Genome Sequence of Actinokineospora bangkokensis 44EHWT reveals the biosynthetic pathway of antifungal compounds Thailandins with unusual extender unit butylmalonyl-CoA.</title>
        <authorList>
            <person name="Greule A."/>
            <person name="Intra B."/>
            <person name="Flemming S."/>
            <person name="Rommel M.G."/>
            <person name="Panbangred W."/>
            <person name="Bechthold A."/>
        </authorList>
    </citation>
    <scope>NUCLEOTIDE SEQUENCE [LARGE SCALE GENOMIC DNA]</scope>
    <source>
        <strain evidence="1 2">44EHW</strain>
    </source>
</reference>
<comment type="caution">
    <text evidence="1">The sequence shown here is derived from an EMBL/GenBank/DDBJ whole genome shotgun (WGS) entry which is preliminary data.</text>
</comment>
<dbReference type="RefSeq" id="WP_075973072.1">
    <property type="nucleotide sequence ID" value="NZ_MKQR01000004.1"/>
</dbReference>
<organism evidence="1 2">
    <name type="scientific">Actinokineospora bangkokensis</name>
    <dbReference type="NCBI Taxonomy" id="1193682"/>
    <lineage>
        <taxon>Bacteria</taxon>
        <taxon>Bacillati</taxon>
        <taxon>Actinomycetota</taxon>
        <taxon>Actinomycetes</taxon>
        <taxon>Pseudonocardiales</taxon>
        <taxon>Pseudonocardiaceae</taxon>
        <taxon>Actinokineospora</taxon>
    </lineage>
</organism>
<protein>
    <recommendedName>
        <fullName evidence="3">Aminoglycoside phosphotransferase</fullName>
    </recommendedName>
</protein>
<dbReference type="Proteomes" id="UP000186040">
    <property type="component" value="Unassembled WGS sequence"/>
</dbReference>
<proteinExistence type="predicted"/>
<dbReference type="AlphaFoldDB" id="A0A1Q9LT14"/>
<keyword evidence="2" id="KW-1185">Reference proteome</keyword>
<dbReference type="EMBL" id="MKQR01000004">
    <property type="protein sequence ID" value="OLR95168.1"/>
    <property type="molecule type" value="Genomic_DNA"/>
</dbReference>
<dbReference type="SUPFAM" id="SSF56112">
    <property type="entry name" value="Protein kinase-like (PK-like)"/>
    <property type="match status" value="1"/>
</dbReference>
<dbReference type="Gene3D" id="3.90.1200.10">
    <property type="match status" value="1"/>
</dbReference>
<dbReference type="Pfam" id="PF04655">
    <property type="entry name" value="APH_6_hur"/>
    <property type="match status" value="1"/>
</dbReference>
<name>A0A1Q9LT14_9PSEU</name>
<accession>A0A1Q9LT14</accession>
<evidence type="ECO:0000313" key="2">
    <source>
        <dbReference type="Proteomes" id="UP000186040"/>
    </source>
</evidence>
<evidence type="ECO:0000313" key="1">
    <source>
        <dbReference type="EMBL" id="OLR95168.1"/>
    </source>
</evidence>
<dbReference type="GO" id="GO:0016773">
    <property type="term" value="F:phosphotransferase activity, alcohol group as acceptor"/>
    <property type="evidence" value="ECO:0007669"/>
    <property type="project" value="InterPro"/>
</dbReference>
<gene>
    <name evidence="1" type="ORF">BJP25_07665</name>
</gene>
<dbReference type="STRING" id="1193682.BJP25_07665"/>
<evidence type="ECO:0008006" key="3">
    <source>
        <dbReference type="Google" id="ProtNLM"/>
    </source>
</evidence>
<dbReference type="GO" id="GO:0019748">
    <property type="term" value="P:secondary metabolic process"/>
    <property type="evidence" value="ECO:0007669"/>
    <property type="project" value="InterPro"/>
</dbReference>
<sequence length="276" mass="29572">MDVATRMRNRFGDGVLAWTEALPARLARLAARWDLEVGEAFADGNSAVTLRVLRGGEPAVLKVSPDVDFAAEQAEVLTAWSPTGRVPRLLAADRAEGALLMEHVDGTEGTWPEPAGFAALLRDLHGAVDDPAAVARRHLRSKDYEDFPRFTPTGPVTAAHLARARERRVALLAREAPLVLLHGDLHAANLVDGGPDRGVVAIDPKAVLGEPEFDAVDYVLDAPGGRVEQRRDALLAASDLDPERLDGWCRATAAVIAVSRLRRGLPIDGLLAYGDG</sequence>
<dbReference type="InterPro" id="IPR006748">
    <property type="entry name" value="NH2Glyco/OHUrea_AB-resist_kin"/>
</dbReference>
<dbReference type="OrthoDB" id="3638028at2"/>
<dbReference type="InterPro" id="IPR011009">
    <property type="entry name" value="Kinase-like_dom_sf"/>
</dbReference>